<keyword evidence="1" id="KW-1133">Transmembrane helix</keyword>
<dbReference type="RefSeq" id="WP_127704803.1">
    <property type="nucleotide sequence ID" value="NZ_SACK01000003.1"/>
</dbReference>
<dbReference type="AlphaFoldDB" id="A0A3S2ULF1"/>
<keyword evidence="1" id="KW-0812">Transmembrane</keyword>
<feature type="transmembrane region" description="Helical" evidence="1">
    <location>
        <begin position="20"/>
        <end position="42"/>
    </location>
</feature>
<comment type="caution">
    <text evidence="2">The sequence shown here is derived from an EMBL/GenBank/DDBJ whole genome shotgun (WGS) entry which is preliminary data.</text>
</comment>
<dbReference type="Proteomes" id="UP000282759">
    <property type="component" value="Unassembled WGS sequence"/>
</dbReference>
<organism evidence="2 3">
    <name type="scientific">Mucilaginibacter limnophilus</name>
    <dbReference type="NCBI Taxonomy" id="1932778"/>
    <lineage>
        <taxon>Bacteria</taxon>
        <taxon>Pseudomonadati</taxon>
        <taxon>Bacteroidota</taxon>
        <taxon>Sphingobacteriia</taxon>
        <taxon>Sphingobacteriales</taxon>
        <taxon>Sphingobacteriaceae</taxon>
        <taxon>Mucilaginibacter</taxon>
    </lineage>
</organism>
<gene>
    <name evidence="2" type="ORF">EOD41_10790</name>
</gene>
<protein>
    <submittedName>
        <fullName evidence="2">Uncharacterized protein</fullName>
    </submittedName>
</protein>
<accession>A0A3S2ULF1</accession>
<evidence type="ECO:0000313" key="2">
    <source>
        <dbReference type="EMBL" id="RVU01092.1"/>
    </source>
</evidence>
<evidence type="ECO:0000256" key="1">
    <source>
        <dbReference type="SAM" id="Phobius"/>
    </source>
</evidence>
<evidence type="ECO:0000313" key="3">
    <source>
        <dbReference type="Proteomes" id="UP000282759"/>
    </source>
</evidence>
<sequence length="242" mass="27182">MGQPDFLSTIYTQLPKFLKWMIFAIVFVFATITLIVGGKFIYKDCCTTDHYKFLWWETNLDQKMADSSKIVKKRQSQFSLADTSRITPIVQLKDKKIPFFTPSTSNVQQNINGKNEAYTNNGVNNGIMGEKGHIVYGDNNGVNGDVNINKDFLLTDADLTEIFYEIEKLRVDSATYKGVTISQLPYCDAPKVAEQIHDFLTKRGYRVGFGQVIPASSNIIKGFVILAQRGGGITVDIGKLRQ</sequence>
<keyword evidence="3" id="KW-1185">Reference proteome</keyword>
<keyword evidence="1" id="KW-0472">Membrane</keyword>
<dbReference type="EMBL" id="SACK01000003">
    <property type="protein sequence ID" value="RVU01092.1"/>
    <property type="molecule type" value="Genomic_DNA"/>
</dbReference>
<proteinExistence type="predicted"/>
<reference evidence="2 3" key="1">
    <citation type="submission" date="2019-01" db="EMBL/GenBank/DDBJ databases">
        <authorList>
            <person name="Chen W.-M."/>
        </authorList>
    </citation>
    <scope>NUCLEOTIDE SEQUENCE [LARGE SCALE GENOMIC DNA]</scope>
    <source>
        <strain evidence="2 3">YBJ-36</strain>
    </source>
</reference>
<name>A0A3S2ULF1_9SPHI</name>